<evidence type="ECO:0000313" key="4">
    <source>
        <dbReference type="Proteomes" id="UP000284021"/>
    </source>
</evidence>
<keyword evidence="4" id="KW-1185">Reference proteome</keyword>
<feature type="region of interest" description="Disordered" evidence="1">
    <location>
        <begin position="262"/>
        <end position="284"/>
    </location>
</feature>
<dbReference type="OrthoDB" id="7000272at2"/>
<feature type="chain" id="PRO_5019487849" evidence="2">
    <location>
        <begin position="30"/>
        <end position="590"/>
    </location>
</feature>
<gene>
    <name evidence="3" type="ORF">D3879_04805</name>
</gene>
<protein>
    <submittedName>
        <fullName evidence="3">DUF1302 domain-containing protein</fullName>
    </submittedName>
</protein>
<evidence type="ECO:0000313" key="3">
    <source>
        <dbReference type="EMBL" id="RJG12610.1"/>
    </source>
</evidence>
<comment type="caution">
    <text evidence="3">The sequence shown here is derived from an EMBL/GenBank/DDBJ whole genome shotgun (WGS) entry which is preliminary data.</text>
</comment>
<proteinExistence type="predicted"/>
<dbReference type="AlphaFoldDB" id="A0A418XJG6"/>
<name>A0A418XJG6_9PSED</name>
<dbReference type="InterPro" id="IPR010727">
    <property type="entry name" value="DUF1302"/>
</dbReference>
<keyword evidence="2" id="KW-0732">Signal</keyword>
<reference evidence="3 4" key="1">
    <citation type="submission" date="2018-09" db="EMBL/GenBank/DDBJ databases">
        <authorList>
            <person name="Zhu H."/>
        </authorList>
    </citation>
    <scope>NUCLEOTIDE SEQUENCE [LARGE SCALE GENOMIC DNA]</scope>
    <source>
        <strain evidence="3 4">K1S02-6</strain>
    </source>
</reference>
<dbReference type="Pfam" id="PF06980">
    <property type="entry name" value="DUF1302"/>
    <property type="match status" value="1"/>
</dbReference>
<dbReference type="EMBL" id="QYUR01000002">
    <property type="protein sequence ID" value="RJG12610.1"/>
    <property type="molecule type" value="Genomic_DNA"/>
</dbReference>
<feature type="compositionally biased region" description="Polar residues" evidence="1">
    <location>
        <begin position="265"/>
        <end position="277"/>
    </location>
</feature>
<dbReference type="RefSeq" id="WP_119952936.1">
    <property type="nucleotide sequence ID" value="NZ_QYUR01000002.1"/>
</dbReference>
<accession>A0A418XJG6</accession>
<organism evidence="3 4">
    <name type="scientific">Pseudomonas cavernicola</name>
    <dbReference type="NCBI Taxonomy" id="2320866"/>
    <lineage>
        <taxon>Bacteria</taxon>
        <taxon>Pseudomonadati</taxon>
        <taxon>Pseudomonadota</taxon>
        <taxon>Gammaproteobacteria</taxon>
        <taxon>Pseudomonadales</taxon>
        <taxon>Pseudomonadaceae</taxon>
        <taxon>Pseudomonas</taxon>
    </lineage>
</organism>
<sequence length="590" mass="64128">MTTRTMRGIFRPHVLAAAVALGSSAQAYAITFNIGEIEAQFDSQLSVGASWSTRSADPDFISQVSGGKASSRTSDDGRLNFKKGETFSKIFKGIHDLELKYGDTGVFLRGKYWYDFELKDEHRQFYDIDDHNRKEGAQSAGSQLLDAFVYHNYSIGELPGSVRVGKQVVSWGESTFIGNSINSINPIDVAAFRRPGAEIKEGLIPVNMLYLSQSLTDTVSAEAFYQLEWDQTVVDNCGTFFSTSDVVADGCTDRLVVAGNDLPPGQSNNTGPATGNNLFIPRAGDRDARDSGQYGLALRWLAEELNDTEFGAYAMNYHSRSPVFSTIRTTTPSAALIPGAPNARYFIEYPEDIRLYGLSFQTNVGGTALSGEVSYRPNMPLQINSTDLSFAALGLPLSPVFQSGNARNTAGSDIHGYDRRGVTQAQVTAVQFIDRVLGASRLTLVGEVGYNHINGISDDVGELRFGRDPIFGSGQLSSQPTCRALNAANPQECNDKGFFTSGSWGYRARASLDYSNVIAGINLTPSVAWSHDVDGYGPNFTEGSKAISLGLNAEYQNMYTASLSYTDFFGGDYSVITDRDFVALSFGLNF</sequence>
<evidence type="ECO:0000256" key="1">
    <source>
        <dbReference type="SAM" id="MobiDB-lite"/>
    </source>
</evidence>
<evidence type="ECO:0000256" key="2">
    <source>
        <dbReference type="SAM" id="SignalP"/>
    </source>
</evidence>
<dbReference type="Proteomes" id="UP000284021">
    <property type="component" value="Unassembled WGS sequence"/>
</dbReference>
<feature type="signal peptide" evidence="2">
    <location>
        <begin position="1"/>
        <end position="29"/>
    </location>
</feature>